<protein>
    <submittedName>
        <fullName evidence="2">Uncharacterized protein</fullName>
    </submittedName>
</protein>
<dbReference type="AlphaFoldDB" id="A0AAV4ACF0"/>
<gene>
    <name evidence="2" type="ORF">PoB_003152000</name>
</gene>
<proteinExistence type="predicted"/>
<feature type="region of interest" description="Disordered" evidence="1">
    <location>
        <begin position="1"/>
        <end position="70"/>
    </location>
</feature>
<dbReference type="EMBL" id="BLXT01003746">
    <property type="protein sequence ID" value="GFO05015.1"/>
    <property type="molecule type" value="Genomic_DNA"/>
</dbReference>
<evidence type="ECO:0000256" key="1">
    <source>
        <dbReference type="SAM" id="MobiDB-lite"/>
    </source>
</evidence>
<feature type="compositionally biased region" description="Polar residues" evidence="1">
    <location>
        <begin position="1"/>
        <end position="18"/>
    </location>
</feature>
<dbReference type="Proteomes" id="UP000735302">
    <property type="component" value="Unassembled WGS sequence"/>
</dbReference>
<evidence type="ECO:0000313" key="3">
    <source>
        <dbReference type="Proteomes" id="UP000735302"/>
    </source>
</evidence>
<evidence type="ECO:0000313" key="2">
    <source>
        <dbReference type="EMBL" id="GFO05015.1"/>
    </source>
</evidence>
<sequence>MSGQRQASVRPTSGQRQASVRPASGRRQASARPSSGRLQAKVSVRPTSGHLKTRQKGSCQYRCNHNSGQGKHGLRQTFLESWDGLLVQQIIDLIILPINNFVISCLVASPDHLWWKGSNIVVEDLCRLKANLLNLVSTSSPSSYRSVLVVALDRSVLVVAPDRSVLVVAPDRSVLVVAPDRSVLAVASDIEMPKV</sequence>
<organism evidence="2 3">
    <name type="scientific">Plakobranchus ocellatus</name>
    <dbReference type="NCBI Taxonomy" id="259542"/>
    <lineage>
        <taxon>Eukaryota</taxon>
        <taxon>Metazoa</taxon>
        <taxon>Spiralia</taxon>
        <taxon>Lophotrochozoa</taxon>
        <taxon>Mollusca</taxon>
        <taxon>Gastropoda</taxon>
        <taxon>Heterobranchia</taxon>
        <taxon>Euthyneura</taxon>
        <taxon>Panpulmonata</taxon>
        <taxon>Sacoglossa</taxon>
        <taxon>Placobranchoidea</taxon>
        <taxon>Plakobranchidae</taxon>
        <taxon>Plakobranchus</taxon>
    </lineage>
</organism>
<accession>A0AAV4ACF0</accession>
<reference evidence="2 3" key="1">
    <citation type="journal article" date="2021" name="Elife">
        <title>Chloroplast acquisition without the gene transfer in kleptoplastic sea slugs, Plakobranchus ocellatus.</title>
        <authorList>
            <person name="Maeda T."/>
            <person name="Takahashi S."/>
            <person name="Yoshida T."/>
            <person name="Shimamura S."/>
            <person name="Takaki Y."/>
            <person name="Nagai Y."/>
            <person name="Toyoda A."/>
            <person name="Suzuki Y."/>
            <person name="Arimoto A."/>
            <person name="Ishii H."/>
            <person name="Satoh N."/>
            <person name="Nishiyama T."/>
            <person name="Hasebe M."/>
            <person name="Maruyama T."/>
            <person name="Minagawa J."/>
            <person name="Obokata J."/>
            <person name="Shigenobu S."/>
        </authorList>
    </citation>
    <scope>NUCLEOTIDE SEQUENCE [LARGE SCALE GENOMIC DNA]</scope>
</reference>
<name>A0AAV4ACF0_9GAST</name>
<comment type="caution">
    <text evidence="2">The sequence shown here is derived from an EMBL/GenBank/DDBJ whole genome shotgun (WGS) entry which is preliminary data.</text>
</comment>
<keyword evidence="3" id="KW-1185">Reference proteome</keyword>
<feature type="compositionally biased region" description="Polar residues" evidence="1">
    <location>
        <begin position="56"/>
        <end position="69"/>
    </location>
</feature>